<evidence type="ECO:0000313" key="7">
    <source>
        <dbReference type="Proteomes" id="UP001063166"/>
    </source>
</evidence>
<reference evidence="6" key="1">
    <citation type="submission" date="2022-07" db="EMBL/GenBank/DDBJ databases">
        <title>The genome of Lyophyllum shimeji provides insight into the initial evolution of ectomycorrhizal fungal genome.</title>
        <authorList>
            <person name="Kobayashi Y."/>
            <person name="Shibata T."/>
            <person name="Hirakawa H."/>
            <person name="Shigenobu S."/>
            <person name="Nishiyama T."/>
            <person name="Yamada A."/>
            <person name="Hasebe M."/>
            <person name="Kawaguchi M."/>
        </authorList>
    </citation>
    <scope>NUCLEOTIDE SEQUENCE</scope>
    <source>
        <strain evidence="6">AT787</strain>
    </source>
</reference>
<feature type="compositionally biased region" description="Low complexity" evidence="4">
    <location>
        <begin position="47"/>
        <end position="63"/>
    </location>
</feature>
<evidence type="ECO:0000256" key="2">
    <source>
        <dbReference type="ARBA" id="ARBA00023242"/>
    </source>
</evidence>
<feature type="compositionally biased region" description="Basic residues" evidence="4">
    <location>
        <begin position="665"/>
        <end position="682"/>
    </location>
</feature>
<feature type="compositionally biased region" description="Basic and acidic residues" evidence="4">
    <location>
        <begin position="200"/>
        <end position="217"/>
    </location>
</feature>
<dbReference type="Pfam" id="PF00505">
    <property type="entry name" value="HMG_box"/>
    <property type="match status" value="1"/>
</dbReference>
<keyword evidence="7" id="KW-1185">Reference proteome</keyword>
<feature type="compositionally biased region" description="Low complexity" evidence="4">
    <location>
        <begin position="375"/>
        <end position="384"/>
    </location>
</feature>
<dbReference type="GO" id="GO:0005634">
    <property type="term" value="C:nucleus"/>
    <property type="evidence" value="ECO:0007669"/>
    <property type="project" value="UniProtKB-UniRule"/>
</dbReference>
<dbReference type="GO" id="GO:0000981">
    <property type="term" value="F:DNA-binding transcription factor activity, RNA polymerase II-specific"/>
    <property type="evidence" value="ECO:0007669"/>
    <property type="project" value="TreeGrafter"/>
</dbReference>
<evidence type="ECO:0000313" key="6">
    <source>
        <dbReference type="EMBL" id="GLB42547.1"/>
    </source>
</evidence>
<dbReference type="Proteomes" id="UP001063166">
    <property type="component" value="Unassembled WGS sequence"/>
</dbReference>
<evidence type="ECO:0000259" key="5">
    <source>
        <dbReference type="PROSITE" id="PS50118"/>
    </source>
</evidence>
<dbReference type="OrthoDB" id="6247875at2759"/>
<name>A0A9P3PTH3_LYOSH</name>
<dbReference type="Gene3D" id="1.10.30.10">
    <property type="entry name" value="High mobility group box domain"/>
    <property type="match status" value="1"/>
</dbReference>
<feature type="DNA-binding region" description="HMG box" evidence="3">
    <location>
        <begin position="100"/>
        <end position="169"/>
    </location>
</feature>
<protein>
    <submittedName>
        <fullName evidence="6">High mobility group</fullName>
    </submittedName>
</protein>
<organism evidence="6 7">
    <name type="scientific">Lyophyllum shimeji</name>
    <name type="common">Hon-shimeji</name>
    <name type="synonym">Tricholoma shimeji</name>
    <dbReference type="NCBI Taxonomy" id="47721"/>
    <lineage>
        <taxon>Eukaryota</taxon>
        <taxon>Fungi</taxon>
        <taxon>Dikarya</taxon>
        <taxon>Basidiomycota</taxon>
        <taxon>Agaricomycotina</taxon>
        <taxon>Agaricomycetes</taxon>
        <taxon>Agaricomycetidae</taxon>
        <taxon>Agaricales</taxon>
        <taxon>Tricholomatineae</taxon>
        <taxon>Lyophyllaceae</taxon>
        <taxon>Lyophyllum</taxon>
    </lineage>
</organism>
<sequence length="866" mass="92937">MPPIREHGVDHEDDDEERGVQETAEDDDMPGLVDQPMTYTFFTEMTPSSFDPASAPPSNSDASFAPFSFASAAAAAEQTESSILPPARTSHSKRRDASYIPRPPNAFILFRSSFIRSQQVTGKVEGNHSNLSKIIGMYWKTLPKAERDEWEAKAALAQLEHRKRYPDWRFRPGANALAKLKVKDGGSARAGPSRQRRIRGTKDPPDGDGDGERKASEEAEEDGLEAGGKGKGRARVRATSVRGRGKAREETDRGKGKGKEKEETRFAKIADLLVEGKKGVELEIAVQAWEGERKGKKRAKTDPDASTPTPSSDAATASPALSIAPPPVTHSPLSMWSATASMSSPATPDIDDHAPPPPRPTHIPTFSRRSRSRSPPRSTTGSPTETQQQEGTAEGNVPSLKRSSRPQPQTTACHIRRAGSRRPPRRVHHRSSASVSFSMDHSRSSPVPMGRRGRLDEGYRPNRSPLAQPAPASVHPHRGLQPGPGHARRDTISFPVSPPPPPHAHLARHTRTFTSSAYDPPPQAQAHAPPPPLGWRGSRRKTAGGWRSTADTRTGGSPRGTGTQTARPTTATGVGRRWGCTSLCERDRSSLAKGKGKGRLERGRWGMRSRGGRDGSSVSGAIPAAPARTGRCRRAWYTLVFTRPRSRPGSWEGGTRRGRALDRTGHRRHQRLRRPREQRHSHSFAPGLPALHADPLGTDVGAGGYFFSLPVYPSTFSSLAGWDGETMPGAGAGAEMRAAGPTLAGQERAGAAGYGEGGGRRLWYGGGSGGGGGGGGGWGGVQQVGLQGGTREWADEGKEAGCDDVKPPSPRVFLLCFARHFRTVGDTPTHAAPIPSNAVQLDVGRYLLSVMMDAITVTTAKTAQSD</sequence>
<feature type="compositionally biased region" description="Basic residues" evidence="4">
    <location>
        <begin position="414"/>
        <end position="431"/>
    </location>
</feature>
<feature type="domain" description="HMG box" evidence="5">
    <location>
        <begin position="100"/>
        <end position="169"/>
    </location>
</feature>
<gene>
    <name evidence="6" type="ORF">LshimejAT787_1105620</name>
</gene>
<dbReference type="PANTHER" id="PTHR45789">
    <property type="entry name" value="FI18025P1"/>
    <property type="match status" value="1"/>
</dbReference>
<feature type="compositionally biased region" description="Low complexity" evidence="4">
    <location>
        <begin position="552"/>
        <end position="572"/>
    </location>
</feature>
<evidence type="ECO:0000256" key="4">
    <source>
        <dbReference type="SAM" id="MobiDB-lite"/>
    </source>
</evidence>
<feature type="compositionally biased region" description="Low complexity" evidence="4">
    <location>
        <begin position="334"/>
        <end position="348"/>
    </location>
</feature>
<dbReference type="AlphaFoldDB" id="A0A9P3PTH3"/>
<dbReference type="GO" id="GO:0000978">
    <property type="term" value="F:RNA polymerase II cis-regulatory region sequence-specific DNA binding"/>
    <property type="evidence" value="ECO:0007669"/>
    <property type="project" value="TreeGrafter"/>
</dbReference>
<dbReference type="PANTHER" id="PTHR45789:SF2">
    <property type="entry name" value="FI18025P1"/>
    <property type="match status" value="1"/>
</dbReference>
<dbReference type="EMBL" id="BRPK01000011">
    <property type="protein sequence ID" value="GLB42547.1"/>
    <property type="molecule type" value="Genomic_DNA"/>
</dbReference>
<feature type="compositionally biased region" description="Pro residues" evidence="4">
    <location>
        <begin position="519"/>
        <end position="533"/>
    </location>
</feature>
<accession>A0A9P3PTH3</accession>
<dbReference type="InterPro" id="IPR009071">
    <property type="entry name" value="HMG_box_dom"/>
</dbReference>
<feature type="region of interest" description="Disordered" evidence="4">
    <location>
        <begin position="590"/>
        <end position="624"/>
    </location>
</feature>
<feature type="region of interest" description="Disordered" evidence="4">
    <location>
        <begin position="79"/>
        <end position="99"/>
    </location>
</feature>
<dbReference type="SUPFAM" id="SSF47095">
    <property type="entry name" value="HMG-box"/>
    <property type="match status" value="1"/>
</dbReference>
<comment type="caution">
    <text evidence="6">The sequence shown here is derived from an EMBL/GenBank/DDBJ whole genome shotgun (WGS) entry which is preliminary data.</text>
</comment>
<feature type="compositionally biased region" description="Basic and acidic residues" evidence="4">
    <location>
        <begin position="246"/>
        <end position="266"/>
    </location>
</feature>
<feature type="compositionally biased region" description="Basic and acidic residues" evidence="4">
    <location>
        <begin position="1"/>
        <end position="10"/>
    </location>
</feature>
<evidence type="ECO:0000256" key="1">
    <source>
        <dbReference type="ARBA" id="ARBA00023125"/>
    </source>
</evidence>
<dbReference type="SMART" id="SM00398">
    <property type="entry name" value="HMG"/>
    <property type="match status" value="1"/>
</dbReference>
<dbReference type="InterPro" id="IPR036910">
    <property type="entry name" value="HMG_box_dom_sf"/>
</dbReference>
<dbReference type="CDD" id="cd01389">
    <property type="entry name" value="HMG-box_ROX1-like"/>
    <property type="match status" value="1"/>
</dbReference>
<feature type="compositionally biased region" description="Acidic residues" evidence="4">
    <location>
        <begin position="11"/>
        <end position="29"/>
    </location>
</feature>
<dbReference type="InterPro" id="IPR051356">
    <property type="entry name" value="SOX/SOX-like_TF"/>
</dbReference>
<feature type="region of interest" description="Disordered" evidence="4">
    <location>
        <begin position="179"/>
        <end position="266"/>
    </location>
</feature>
<feature type="region of interest" description="Disordered" evidence="4">
    <location>
        <begin position="44"/>
        <end position="63"/>
    </location>
</feature>
<evidence type="ECO:0000256" key="3">
    <source>
        <dbReference type="PROSITE-ProRule" id="PRU00267"/>
    </source>
</evidence>
<feature type="compositionally biased region" description="Low complexity" evidence="4">
    <location>
        <begin position="304"/>
        <end position="320"/>
    </location>
</feature>
<dbReference type="PROSITE" id="PS50118">
    <property type="entry name" value="HMG_BOX_2"/>
    <property type="match status" value="1"/>
</dbReference>
<feature type="region of interest" description="Disordered" evidence="4">
    <location>
        <begin position="646"/>
        <end position="690"/>
    </location>
</feature>
<feature type="region of interest" description="Disordered" evidence="4">
    <location>
        <begin position="1"/>
        <end position="34"/>
    </location>
</feature>
<proteinExistence type="predicted"/>
<feature type="region of interest" description="Disordered" evidence="4">
    <location>
        <begin position="287"/>
        <end position="576"/>
    </location>
</feature>
<keyword evidence="2 3" id="KW-0539">Nucleus</keyword>
<keyword evidence="1 3" id="KW-0238">DNA-binding</keyword>